<reference evidence="3" key="1">
    <citation type="submission" date="2016-10" db="EMBL/GenBank/DDBJ databases">
        <authorList>
            <person name="Varghese N."/>
            <person name="Submissions S."/>
        </authorList>
    </citation>
    <scope>NUCLEOTIDE SEQUENCE [LARGE SCALE GENOMIC DNA]</scope>
    <source>
        <strain evidence="3">DSM 17465</strain>
    </source>
</reference>
<evidence type="ECO:0000313" key="3">
    <source>
        <dbReference type="Proteomes" id="UP000183371"/>
    </source>
</evidence>
<evidence type="ECO:0000256" key="1">
    <source>
        <dbReference type="SAM" id="MobiDB-lite"/>
    </source>
</evidence>
<sequence length="60" mass="6899">MKEVKISLLYLNQYVSRYFVLNRTCVYLAILTGAKRNRLTKGTKKAPTNRLAGAHKNKED</sequence>
<protein>
    <submittedName>
        <fullName evidence="2">Uncharacterized protein</fullName>
    </submittedName>
</protein>
<keyword evidence="3" id="KW-1185">Reference proteome</keyword>
<proteinExistence type="predicted"/>
<feature type="region of interest" description="Disordered" evidence="1">
    <location>
        <begin position="39"/>
        <end position="60"/>
    </location>
</feature>
<dbReference type="AlphaFoldDB" id="A0A1I6XHD6"/>
<name>A0A1I6XHD6_9HYPH</name>
<dbReference type="Proteomes" id="UP000183371">
    <property type="component" value="Unassembled WGS sequence"/>
</dbReference>
<dbReference type="EMBL" id="FPBD01000001">
    <property type="protein sequence ID" value="SFT37828.1"/>
    <property type="molecule type" value="Genomic_DNA"/>
</dbReference>
<organism evidence="2 3">
    <name type="scientific">Pseudovibrio denitrificans</name>
    <dbReference type="NCBI Taxonomy" id="258256"/>
    <lineage>
        <taxon>Bacteria</taxon>
        <taxon>Pseudomonadati</taxon>
        <taxon>Pseudomonadota</taxon>
        <taxon>Alphaproteobacteria</taxon>
        <taxon>Hyphomicrobiales</taxon>
        <taxon>Stappiaceae</taxon>
        <taxon>Pseudovibrio</taxon>
    </lineage>
</organism>
<gene>
    <name evidence="2" type="ORF">SAMN05444141_101204</name>
</gene>
<evidence type="ECO:0000313" key="2">
    <source>
        <dbReference type="EMBL" id="SFT37828.1"/>
    </source>
</evidence>
<accession>A0A1I6XHD6</accession>